<dbReference type="OMA" id="SFILEMH"/>
<accession>A0A2H3D5V1</accession>
<reference evidence="2" key="1">
    <citation type="journal article" date="2017" name="Nat. Ecol. Evol.">
        <title>Genome expansion and lineage-specific genetic innovations in the forest pathogenic fungi Armillaria.</title>
        <authorList>
            <person name="Sipos G."/>
            <person name="Prasanna A.N."/>
            <person name="Walter M.C."/>
            <person name="O'Connor E."/>
            <person name="Balint B."/>
            <person name="Krizsan K."/>
            <person name="Kiss B."/>
            <person name="Hess J."/>
            <person name="Varga T."/>
            <person name="Slot J."/>
            <person name="Riley R."/>
            <person name="Boka B."/>
            <person name="Rigling D."/>
            <person name="Barry K."/>
            <person name="Lee J."/>
            <person name="Mihaltcheva S."/>
            <person name="LaButti K."/>
            <person name="Lipzen A."/>
            <person name="Waldron R."/>
            <person name="Moloney N.M."/>
            <person name="Sperisen C."/>
            <person name="Kredics L."/>
            <person name="Vagvoelgyi C."/>
            <person name="Patrignani A."/>
            <person name="Fitzpatrick D."/>
            <person name="Nagy I."/>
            <person name="Doyle S."/>
            <person name="Anderson J.B."/>
            <person name="Grigoriev I.V."/>
            <person name="Gueldener U."/>
            <person name="Muensterkoetter M."/>
            <person name="Nagy L.G."/>
        </authorList>
    </citation>
    <scope>NUCLEOTIDE SEQUENCE [LARGE SCALE GENOMIC DNA]</scope>
    <source>
        <strain evidence="2">Ar21-2</strain>
    </source>
</reference>
<dbReference type="SUPFAM" id="SSF53067">
    <property type="entry name" value="Actin-like ATPase domain"/>
    <property type="match status" value="1"/>
</dbReference>
<evidence type="ECO:0000313" key="1">
    <source>
        <dbReference type="EMBL" id="PBK90619.1"/>
    </source>
</evidence>
<dbReference type="PANTHER" id="PTHR14187:SF5">
    <property type="entry name" value="HEAT SHOCK 70 KDA PROTEIN 12A"/>
    <property type="match status" value="1"/>
</dbReference>
<dbReference type="STRING" id="47427.A0A2H3D5V1"/>
<gene>
    <name evidence="1" type="ORF">ARMGADRAFT_934054</name>
</gene>
<evidence type="ECO:0000313" key="2">
    <source>
        <dbReference type="Proteomes" id="UP000217790"/>
    </source>
</evidence>
<dbReference type="CDD" id="cd10170">
    <property type="entry name" value="ASKHA_NBD_HSP70"/>
    <property type="match status" value="1"/>
</dbReference>
<organism evidence="1 2">
    <name type="scientific">Armillaria gallica</name>
    <name type="common">Bulbous honey fungus</name>
    <name type="synonym">Armillaria bulbosa</name>
    <dbReference type="NCBI Taxonomy" id="47427"/>
    <lineage>
        <taxon>Eukaryota</taxon>
        <taxon>Fungi</taxon>
        <taxon>Dikarya</taxon>
        <taxon>Basidiomycota</taxon>
        <taxon>Agaricomycotina</taxon>
        <taxon>Agaricomycetes</taxon>
        <taxon>Agaricomycetidae</taxon>
        <taxon>Agaricales</taxon>
        <taxon>Marasmiineae</taxon>
        <taxon>Physalacriaceae</taxon>
        <taxon>Armillaria</taxon>
    </lineage>
</organism>
<dbReference type="InParanoid" id="A0A2H3D5V1"/>
<dbReference type="PANTHER" id="PTHR14187">
    <property type="entry name" value="ALPHA KINASE/ELONGATION FACTOR 2 KINASE"/>
    <property type="match status" value="1"/>
</dbReference>
<dbReference type="OrthoDB" id="2963168at2759"/>
<dbReference type="Gene3D" id="3.30.420.40">
    <property type="match status" value="1"/>
</dbReference>
<proteinExistence type="predicted"/>
<dbReference type="Proteomes" id="UP000217790">
    <property type="component" value="Unassembled WGS sequence"/>
</dbReference>
<keyword evidence="2" id="KW-1185">Reference proteome</keyword>
<dbReference type="AlphaFoldDB" id="A0A2H3D5V1"/>
<evidence type="ECO:0008006" key="3">
    <source>
        <dbReference type="Google" id="ProtNLM"/>
    </source>
</evidence>
<protein>
    <recommendedName>
        <fullName evidence="3">Actin-like ATPase domain-containing protein</fullName>
    </recommendedName>
</protein>
<name>A0A2H3D5V1_ARMGA</name>
<dbReference type="EMBL" id="KZ293665">
    <property type="protein sequence ID" value="PBK90619.1"/>
    <property type="molecule type" value="Genomic_DNA"/>
</dbReference>
<sequence length="261" mass="29115">RKLAITFDLGTTFSGVLYSVLDPGSISDFYLYLSRFPSHEHVGREAKIPTIIFYDKEGNVCAVSAKALKQNTVEQAEEEGWVKYSEYILSTFPCIGKTYLDPLNRTKLPSFKALTQVFSDFYAYLFQCTKSFILEMHQGAQAFWNSVEDHIEFVLSHPNGWQGAEQAKMRKALIDAGLVPDIDEGHTRVRFVTEGEASLHFCIHHDDEAVIIINAGGGTINISAYTGVPSTTDGVQYFEEVAIPQCTCMIVLSCCLPFTLL</sequence>
<dbReference type="InterPro" id="IPR043129">
    <property type="entry name" value="ATPase_NBD"/>
</dbReference>
<feature type="non-terminal residue" evidence="1">
    <location>
        <position position="1"/>
    </location>
</feature>